<dbReference type="EMBL" id="BSXT01002957">
    <property type="protein sequence ID" value="GMF51827.1"/>
    <property type="molecule type" value="Genomic_DNA"/>
</dbReference>
<organism evidence="1 2">
    <name type="scientific">Phytophthora fragariaefolia</name>
    <dbReference type="NCBI Taxonomy" id="1490495"/>
    <lineage>
        <taxon>Eukaryota</taxon>
        <taxon>Sar</taxon>
        <taxon>Stramenopiles</taxon>
        <taxon>Oomycota</taxon>
        <taxon>Peronosporomycetes</taxon>
        <taxon>Peronosporales</taxon>
        <taxon>Peronosporaceae</taxon>
        <taxon>Phytophthora</taxon>
    </lineage>
</organism>
<evidence type="ECO:0000313" key="1">
    <source>
        <dbReference type="EMBL" id="GMF51827.1"/>
    </source>
</evidence>
<comment type="caution">
    <text evidence="1">The sequence shown here is derived from an EMBL/GenBank/DDBJ whole genome shotgun (WGS) entry which is preliminary data.</text>
</comment>
<evidence type="ECO:0000313" key="2">
    <source>
        <dbReference type="Proteomes" id="UP001165121"/>
    </source>
</evidence>
<dbReference type="Proteomes" id="UP001165121">
    <property type="component" value="Unassembled WGS sequence"/>
</dbReference>
<proteinExistence type="predicted"/>
<sequence>MYPLVHDALMWRLPECVAPLHAEVANEDFGLSTRRINASEDQQEQNKSATVLVTEADVLANIGAPLECVSGAALSVPPETTKEEIGSSVMRFIARLTVYEMLKDYKNGELVTEGLVEQAPGLDETNKELPMREEVPLVDWEQFRLRASCLAEKLALPNRCWDILSKWAERYYSENAPNIWNKL</sequence>
<protein>
    <submittedName>
        <fullName evidence="1">Unnamed protein product</fullName>
    </submittedName>
</protein>
<reference evidence="1" key="1">
    <citation type="submission" date="2023-04" db="EMBL/GenBank/DDBJ databases">
        <title>Phytophthora fragariaefolia NBRC 109709.</title>
        <authorList>
            <person name="Ichikawa N."/>
            <person name="Sato H."/>
            <person name="Tonouchi N."/>
        </authorList>
    </citation>
    <scope>NUCLEOTIDE SEQUENCE</scope>
    <source>
        <strain evidence="1">NBRC 109709</strain>
    </source>
</reference>
<gene>
    <name evidence="1" type="ORF">Pfra01_002108900</name>
</gene>
<accession>A0A9W6Y0G1</accession>
<name>A0A9W6Y0G1_9STRA</name>
<keyword evidence="2" id="KW-1185">Reference proteome</keyword>
<dbReference type="AlphaFoldDB" id="A0A9W6Y0G1"/>
<dbReference type="OrthoDB" id="135481at2759"/>